<keyword evidence="1" id="KW-0479">Metal-binding</keyword>
<sequence length="221" mass="24346">MIVMRITSFFFLFFWGGSVSVCFGASGKSNVLFIAIDDLNDWVGCLGGHPQALTPNIDRLAKRGMLFTNAHCQGPICGPSRASLLSGYYPHATGVYQQPTGKPMEKDKTFFHGRLIPHAFAREGYLTLGVGKITHGYSAKLAFDSYGGKFAGSGPKPDKGKRFNYFLPDVPWTGTQTDWGAFPEKDEDMTDHKAADWAVERLAEKGKEPFFLAVGFVRPHV</sequence>
<evidence type="ECO:0000313" key="4">
    <source>
        <dbReference type="EMBL" id="SVD52195.1"/>
    </source>
</evidence>
<keyword evidence="2" id="KW-0378">Hydrolase</keyword>
<dbReference type="PANTHER" id="PTHR45953">
    <property type="entry name" value="IDURONATE 2-SULFATASE"/>
    <property type="match status" value="1"/>
</dbReference>
<dbReference type="InterPro" id="IPR000917">
    <property type="entry name" value="Sulfatase_N"/>
</dbReference>
<gene>
    <name evidence="4" type="ORF">METZ01_LOCUS405049</name>
</gene>
<feature type="non-terminal residue" evidence="4">
    <location>
        <position position="221"/>
    </location>
</feature>
<organism evidence="4">
    <name type="scientific">marine metagenome</name>
    <dbReference type="NCBI Taxonomy" id="408172"/>
    <lineage>
        <taxon>unclassified sequences</taxon>
        <taxon>metagenomes</taxon>
        <taxon>ecological metagenomes</taxon>
    </lineage>
</organism>
<dbReference type="GO" id="GO:0008484">
    <property type="term" value="F:sulfuric ester hydrolase activity"/>
    <property type="evidence" value="ECO:0007669"/>
    <property type="project" value="TreeGrafter"/>
</dbReference>
<dbReference type="AlphaFoldDB" id="A0A382W1P1"/>
<dbReference type="PANTHER" id="PTHR45953:SF1">
    <property type="entry name" value="IDURONATE 2-SULFATASE"/>
    <property type="match status" value="1"/>
</dbReference>
<dbReference type="Gene3D" id="3.40.720.10">
    <property type="entry name" value="Alkaline Phosphatase, subunit A"/>
    <property type="match status" value="1"/>
</dbReference>
<accession>A0A382W1P1</accession>
<reference evidence="4" key="1">
    <citation type="submission" date="2018-05" db="EMBL/GenBank/DDBJ databases">
        <authorList>
            <person name="Lanie J.A."/>
            <person name="Ng W.-L."/>
            <person name="Kazmierczak K.M."/>
            <person name="Andrzejewski T.M."/>
            <person name="Davidsen T.M."/>
            <person name="Wayne K.J."/>
            <person name="Tettelin H."/>
            <person name="Glass J.I."/>
            <person name="Rusch D."/>
            <person name="Podicherti R."/>
            <person name="Tsui H.-C.T."/>
            <person name="Winkler M.E."/>
        </authorList>
    </citation>
    <scope>NUCLEOTIDE SEQUENCE</scope>
</reference>
<name>A0A382W1P1_9ZZZZ</name>
<dbReference type="SUPFAM" id="SSF53649">
    <property type="entry name" value="Alkaline phosphatase-like"/>
    <property type="match status" value="1"/>
</dbReference>
<dbReference type="Pfam" id="PF00884">
    <property type="entry name" value="Sulfatase"/>
    <property type="match status" value="1"/>
</dbReference>
<dbReference type="InterPro" id="IPR017850">
    <property type="entry name" value="Alkaline_phosphatase_core_sf"/>
</dbReference>
<proteinExistence type="predicted"/>
<evidence type="ECO:0000256" key="1">
    <source>
        <dbReference type="ARBA" id="ARBA00022723"/>
    </source>
</evidence>
<evidence type="ECO:0000256" key="2">
    <source>
        <dbReference type="ARBA" id="ARBA00022801"/>
    </source>
</evidence>
<dbReference type="GO" id="GO:0046872">
    <property type="term" value="F:metal ion binding"/>
    <property type="evidence" value="ECO:0007669"/>
    <property type="project" value="UniProtKB-KW"/>
</dbReference>
<dbReference type="EMBL" id="UINC01156014">
    <property type="protein sequence ID" value="SVD52195.1"/>
    <property type="molecule type" value="Genomic_DNA"/>
</dbReference>
<dbReference type="GO" id="GO:0005737">
    <property type="term" value="C:cytoplasm"/>
    <property type="evidence" value="ECO:0007669"/>
    <property type="project" value="TreeGrafter"/>
</dbReference>
<protein>
    <recommendedName>
        <fullName evidence="3">Sulfatase N-terminal domain-containing protein</fullName>
    </recommendedName>
</protein>
<feature type="domain" description="Sulfatase N-terminal" evidence="3">
    <location>
        <begin position="29"/>
        <end position="220"/>
    </location>
</feature>
<evidence type="ECO:0000259" key="3">
    <source>
        <dbReference type="Pfam" id="PF00884"/>
    </source>
</evidence>